<evidence type="ECO:0000256" key="6">
    <source>
        <dbReference type="ARBA" id="ARBA00023004"/>
    </source>
</evidence>
<dbReference type="Gene3D" id="3.40.50.280">
    <property type="entry name" value="Cobalamin-binding domain"/>
    <property type="match status" value="1"/>
</dbReference>
<dbReference type="InterPro" id="IPR058240">
    <property type="entry name" value="rSAM_sf"/>
</dbReference>
<comment type="caution">
    <text evidence="11">The sequence shown here is derived from an EMBL/GenBank/DDBJ whole genome shotgun (WGS) entry which is preliminary data.</text>
</comment>
<dbReference type="GO" id="GO:0046872">
    <property type="term" value="F:metal ion binding"/>
    <property type="evidence" value="ECO:0007669"/>
    <property type="project" value="UniProtKB-KW"/>
</dbReference>
<evidence type="ECO:0000256" key="4">
    <source>
        <dbReference type="ARBA" id="ARBA00022691"/>
    </source>
</evidence>
<keyword evidence="12" id="KW-1185">Reference proteome</keyword>
<dbReference type="Pfam" id="PF02310">
    <property type="entry name" value="B12-binding"/>
    <property type="match status" value="1"/>
</dbReference>
<keyword evidence="6" id="KW-0408">Iron</keyword>
<dbReference type="InterPro" id="IPR006158">
    <property type="entry name" value="Cobalamin-bd"/>
</dbReference>
<feature type="domain" description="B12-binding" evidence="9">
    <location>
        <begin position="7"/>
        <end position="139"/>
    </location>
</feature>
<organism evidence="11 12">
    <name type="scientific">Pseudobythopirellula maris</name>
    <dbReference type="NCBI Taxonomy" id="2527991"/>
    <lineage>
        <taxon>Bacteria</taxon>
        <taxon>Pseudomonadati</taxon>
        <taxon>Planctomycetota</taxon>
        <taxon>Planctomycetia</taxon>
        <taxon>Pirellulales</taxon>
        <taxon>Lacipirellulaceae</taxon>
        <taxon>Pseudobythopirellula</taxon>
    </lineage>
</organism>
<evidence type="ECO:0000259" key="9">
    <source>
        <dbReference type="PROSITE" id="PS51332"/>
    </source>
</evidence>
<dbReference type="PROSITE" id="PS51918">
    <property type="entry name" value="RADICAL_SAM"/>
    <property type="match status" value="1"/>
</dbReference>
<dbReference type="InterPro" id="IPR007197">
    <property type="entry name" value="rSAM"/>
</dbReference>
<dbReference type="GO" id="GO:0031419">
    <property type="term" value="F:cobalamin binding"/>
    <property type="evidence" value="ECO:0007669"/>
    <property type="project" value="InterPro"/>
</dbReference>
<keyword evidence="4" id="KW-0949">S-adenosyl-L-methionine</keyword>
<dbReference type="InterPro" id="IPR023404">
    <property type="entry name" value="rSAM_horseshoe"/>
</dbReference>
<dbReference type="InterPro" id="IPR036724">
    <property type="entry name" value="Cobalamin-bd_sf"/>
</dbReference>
<gene>
    <name evidence="11" type="ORF">Mal64_02000</name>
</gene>
<dbReference type="RefSeq" id="WP_146395824.1">
    <property type="nucleotide sequence ID" value="NZ_SJPQ01000001.1"/>
</dbReference>
<evidence type="ECO:0000256" key="1">
    <source>
        <dbReference type="ARBA" id="ARBA00001966"/>
    </source>
</evidence>
<keyword evidence="3" id="KW-0808">Transferase</keyword>
<dbReference type="GO" id="GO:0003824">
    <property type="term" value="F:catalytic activity"/>
    <property type="evidence" value="ECO:0007669"/>
    <property type="project" value="InterPro"/>
</dbReference>
<dbReference type="PANTHER" id="PTHR43409:SF7">
    <property type="entry name" value="BLL1977 PROTEIN"/>
    <property type="match status" value="1"/>
</dbReference>
<dbReference type="Proteomes" id="UP000315440">
    <property type="component" value="Unassembled WGS sequence"/>
</dbReference>
<dbReference type="OrthoDB" id="238422at2"/>
<dbReference type="PROSITE" id="PS51332">
    <property type="entry name" value="B12_BINDING"/>
    <property type="match status" value="1"/>
</dbReference>
<evidence type="ECO:0000256" key="2">
    <source>
        <dbReference type="ARBA" id="ARBA00022603"/>
    </source>
</evidence>
<dbReference type="SFLD" id="SFLDG01123">
    <property type="entry name" value="methyltransferase_(Class_B)"/>
    <property type="match status" value="1"/>
</dbReference>
<dbReference type="Gene3D" id="3.80.30.20">
    <property type="entry name" value="tm_1862 like domain"/>
    <property type="match status" value="1"/>
</dbReference>
<evidence type="ECO:0000259" key="10">
    <source>
        <dbReference type="PROSITE" id="PS51918"/>
    </source>
</evidence>
<dbReference type="CDD" id="cd02068">
    <property type="entry name" value="radical_SAM_B12_BD"/>
    <property type="match status" value="1"/>
</dbReference>
<evidence type="ECO:0000313" key="11">
    <source>
        <dbReference type="EMBL" id="TWT89820.1"/>
    </source>
</evidence>
<dbReference type="EMBL" id="SJPQ01000001">
    <property type="protein sequence ID" value="TWT89820.1"/>
    <property type="molecule type" value="Genomic_DNA"/>
</dbReference>
<evidence type="ECO:0000256" key="5">
    <source>
        <dbReference type="ARBA" id="ARBA00022723"/>
    </source>
</evidence>
<dbReference type="CDD" id="cd01335">
    <property type="entry name" value="Radical_SAM"/>
    <property type="match status" value="1"/>
</dbReference>
<accession>A0A5C5ZRA7</accession>
<feature type="domain" description="Radical SAM core" evidence="10">
    <location>
        <begin position="182"/>
        <end position="426"/>
    </location>
</feature>
<dbReference type="SMART" id="SM00729">
    <property type="entry name" value="Elp3"/>
    <property type="match status" value="1"/>
</dbReference>
<name>A0A5C5ZRA7_9BACT</name>
<dbReference type="AlphaFoldDB" id="A0A5C5ZRA7"/>
<keyword evidence="2" id="KW-0489">Methyltransferase</keyword>
<dbReference type="Pfam" id="PF04055">
    <property type="entry name" value="Radical_SAM"/>
    <property type="match status" value="1"/>
</dbReference>
<comment type="cofactor">
    <cofactor evidence="1">
        <name>[4Fe-4S] cluster</name>
        <dbReference type="ChEBI" id="CHEBI:49883"/>
    </cofactor>
</comment>
<dbReference type="SFLD" id="SFLDS00029">
    <property type="entry name" value="Radical_SAM"/>
    <property type="match status" value="1"/>
</dbReference>
<dbReference type="SUPFAM" id="SSF52242">
    <property type="entry name" value="Cobalamin (vitamin B12)-binding domain"/>
    <property type="match status" value="1"/>
</dbReference>
<dbReference type="GO" id="GO:0051539">
    <property type="term" value="F:4 iron, 4 sulfur cluster binding"/>
    <property type="evidence" value="ECO:0007669"/>
    <property type="project" value="UniProtKB-KW"/>
</dbReference>
<evidence type="ECO:0000256" key="8">
    <source>
        <dbReference type="SAM" id="MobiDB-lite"/>
    </source>
</evidence>
<reference evidence="11 12" key="1">
    <citation type="submission" date="2019-02" db="EMBL/GenBank/DDBJ databases">
        <title>Deep-cultivation of Planctomycetes and their phenomic and genomic characterization uncovers novel biology.</title>
        <authorList>
            <person name="Wiegand S."/>
            <person name="Jogler M."/>
            <person name="Boedeker C."/>
            <person name="Pinto D."/>
            <person name="Vollmers J."/>
            <person name="Rivas-Marin E."/>
            <person name="Kohn T."/>
            <person name="Peeters S.H."/>
            <person name="Heuer A."/>
            <person name="Rast P."/>
            <person name="Oberbeckmann S."/>
            <person name="Bunk B."/>
            <person name="Jeske O."/>
            <person name="Meyerdierks A."/>
            <person name="Storesund J.E."/>
            <person name="Kallscheuer N."/>
            <person name="Luecker S."/>
            <person name="Lage O.M."/>
            <person name="Pohl T."/>
            <person name="Merkel B.J."/>
            <person name="Hornburger P."/>
            <person name="Mueller R.-W."/>
            <person name="Bruemmer F."/>
            <person name="Labrenz M."/>
            <person name="Spormann A.M."/>
            <person name="Op Den Camp H."/>
            <person name="Overmann J."/>
            <person name="Amann R."/>
            <person name="Jetten M.S.M."/>
            <person name="Mascher T."/>
            <person name="Medema M.H."/>
            <person name="Devos D.P."/>
            <person name="Kaster A.-K."/>
            <person name="Ovreas L."/>
            <person name="Rohde M."/>
            <person name="Galperin M.Y."/>
            <person name="Jogler C."/>
        </authorList>
    </citation>
    <scope>NUCLEOTIDE SEQUENCE [LARGE SCALE GENOMIC DNA]</scope>
    <source>
        <strain evidence="11 12">Mal64</strain>
    </source>
</reference>
<dbReference type="PANTHER" id="PTHR43409">
    <property type="entry name" value="ANAEROBIC MAGNESIUM-PROTOPORPHYRIN IX MONOMETHYL ESTER CYCLASE-RELATED"/>
    <property type="match status" value="1"/>
</dbReference>
<protein>
    <submittedName>
        <fullName evidence="11">B12 binding domain protein</fullName>
    </submittedName>
</protein>
<dbReference type="SUPFAM" id="SSF102114">
    <property type="entry name" value="Radical SAM enzymes"/>
    <property type="match status" value="1"/>
</dbReference>
<dbReference type="InterPro" id="IPR051198">
    <property type="entry name" value="BchE-like"/>
</dbReference>
<dbReference type="SFLD" id="SFLDG01082">
    <property type="entry name" value="B12-binding_domain_containing"/>
    <property type="match status" value="1"/>
</dbReference>
<dbReference type="InterPro" id="IPR006638">
    <property type="entry name" value="Elp3/MiaA/NifB-like_rSAM"/>
</dbReference>
<sequence>MKFTMLMLEIRGNMPGFSGHYSEGVASIASVIKSAGHEFELMHVTRPIDPDELAERVAASGPDAIGYSCMTHTFRYLVEFAGAIRRRLPDTPSIMGGVHAILNPEESINVDGISAVSLGEGEAVILPFLDRVDRGESFADVPGIYAKEGGEITRNLAAPLITELDSLPAPDRSVFDFMKLVSTREGVLYVHCSRGCPYKCPFCCNEAIRDRAPNAQSYLRYKSVERVCEEIKQSLRYFPGKLHGIYFQDEILTMNKKWFREFAEVYPQRVGIPFNCNLRADLVSLDVAELLQQAGCNSVSLGLESGVERIRAEIVGKHIPDEQCHEAFRRLRDRGIQVNTFSMIGLPGETPKDALTTVFFNAESKIDKNMVSIFCPYPGTPLHTQALANGTLSSRMPDTFSDDTPMNQECISADQIKFIHDYFGIIVRLYRTRWPGKAIVGPLTRYVERDGWSLKALVSAKRALKKSVTAPYLWFGHYLMNRQAQVFRKGAVEVDCSHLSGPAAMKTSKEKPSSEPTAGPETVAPPPAEPQPVSVGATDPILPIVDPAMAVRSVSKN</sequence>
<proteinExistence type="predicted"/>
<feature type="region of interest" description="Disordered" evidence="8">
    <location>
        <begin position="502"/>
        <end position="540"/>
    </location>
</feature>
<dbReference type="InterPro" id="IPR034466">
    <property type="entry name" value="Methyltransferase_Class_B"/>
</dbReference>
<keyword evidence="7" id="KW-0411">Iron-sulfur</keyword>
<keyword evidence="5" id="KW-0479">Metal-binding</keyword>
<evidence type="ECO:0000256" key="3">
    <source>
        <dbReference type="ARBA" id="ARBA00022679"/>
    </source>
</evidence>
<evidence type="ECO:0000256" key="7">
    <source>
        <dbReference type="ARBA" id="ARBA00023014"/>
    </source>
</evidence>
<evidence type="ECO:0000313" key="12">
    <source>
        <dbReference type="Proteomes" id="UP000315440"/>
    </source>
</evidence>